<gene>
    <name evidence="1" type="ORF">GCM10011614_28360</name>
</gene>
<organism evidence="1 2">
    <name type="scientific">Novosphingobium colocasiae</name>
    <dbReference type="NCBI Taxonomy" id="1256513"/>
    <lineage>
        <taxon>Bacteria</taxon>
        <taxon>Pseudomonadati</taxon>
        <taxon>Pseudomonadota</taxon>
        <taxon>Alphaproteobacteria</taxon>
        <taxon>Sphingomonadales</taxon>
        <taxon>Sphingomonadaceae</taxon>
        <taxon>Novosphingobium</taxon>
    </lineage>
</organism>
<sequence>MQPGIDLRIRSMIKALSETVLPAVDPANKAAIEQLHITLGSLALLNDQIDHAYAFEIADLRDLIATVAGLADHVGTLSDSSREAAAAGEAVVAGPPVSLARVRDANNAVRAAVADEIAAAYARLDGQDTARLESWLLANAAGQIGRERAFVAATGFDVFPDTLQPIGALLND</sequence>
<dbReference type="RefSeq" id="WP_189621943.1">
    <property type="nucleotide sequence ID" value="NZ_BMZA01000013.1"/>
</dbReference>
<comment type="caution">
    <text evidence="1">The sequence shown here is derived from an EMBL/GenBank/DDBJ whole genome shotgun (WGS) entry which is preliminary data.</text>
</comment>
<dbReference type="AlphaFoldDB" id="A0A918PID7"/>
<reference evidence="1" key="2">
    <citation type="submission" date="2020-09" db="EMBL/GenBank/DDBJ databases">
        <authorList>
            <person name="Sun Q."/>
            <person name="Kim S."/>
        </authorList>
    </citation>
    <scope>NUCLEOTIDE SEQUENCE</scope>
    <source>
        <strain evidence="1">KCTC 32255</strain>
    </source>
</reference>
<reference evidence="1" key="1">
    <citation type="journal article" date="2014" name="Int. J. Syst. Evol. Microbiol.">
        <title>Complete genome sequence of Corynebacterium casei LMG S-19264T (=DSM 44701T), isolated from a smear-ripened cheese.</title>
        <authorList>
            <consortium name="US DOE Joint Genome Institute (JGI-PGF)"/>
            <person name="Walter F."/>
            <person name="Albersmeier A."/>
            <person name="Kalinowski J."/>
            <person name="Ruckert C."/>
        </authorList>
    </citation>
    <scope>NUCLEOTIDE SEQUENCE</scope>
    <source>
        <strain evidence="1">KCTC 32255</strain>
    </source>
</reference>
<protein>
    <submittedName>
        <fullName evidence="1">Uncharacterized protein</fullName>
    </submittedName>
</protein>
<name>A0A918PID7_9SPHN</name>
<dbReference type="EMBL" id="BMZA01000013">
    <property type="protein sequence ID" value="GGZ11792.1"/>
    <property type="molecule type" value="Genomic_DNA"/>
</dbReference>
<proteinExistence type="predicted"/>
<accession>A0A918PID7</accession>
<keyword evidence="2" id="KW-1185">Reference proteome</keyword>
<dbReference type="Proteomes" id="UP000648075">
    <property type="component" value="Unassembled WGS sequence"/>
</dbReference>
<evidence type="ECO:0000313" key="1">
    <source>
        <dbReference type="EMBL" id="GGZ11792.1"/>
    </source>
</evidence>
<evidence type="ECO:0000313" key="2">
    <source>
        <dbReference type="Proteomes" id="UP000648075"/>
    </source>
</evidence>